<feature type="transmembrane region" description="Helical" evidence="6">
    <location>
        <begin position="21"/>
        <end position="41"/>
    </location>
</feature>
<reference evidence="8 9" key="1">
    <citation type="submission" date="2024-09" db="EMBL/GenBank/DDBJ databases">
        <authorList>
            <person name="Sun Q."/>
            <person name="Mori K."/>
        </authorList>
    </citation>
    <scope>NUCLEOTIDE SEQUENCE [LARGE SCALE GENOMIC DNA]</scope>
    <source>
        <strain evidence="8 9">NCAIM B.01794</strain>
    </source>
</reference>
<dbReference type="PANTHER" id="PTHR43702:SF3">
    <property type="entry name" value="PROTEIN TSGA"/>
    <property type="match status" value="1"/>
</dbReference>
<feature type="transmembrane region" description="Helical" evidence="6">
    <location>
        <begin position="365"/>
        <end position="385"/>
    </location>
</feature>
<gene>
    <name evidence="8" type="ORF">ACFFGX_02190</name>
</gene>
<evidence type="ECO:0000313" key="9">
    <source>
        <dbReference type="Proteomes" id="UP001589891"/>
    </source>
</evidence>
<feature type="transmembrane region" description="Helical" evidence="6">
    <location>
        <begin position="189"/>
        <end position="207"/>
    </location>
</feature>
<sequence length="425" mass="45582">MNNQQQRSPTESGKSVPVSTTFAFVLVTALFFMWGLSHGLLDVLNHHFQQTLNISRAKSGLIQTAYFGAYFIMALPVGLFMERCGYKAGILLGLALFAVGALLFVPASWAETFHAFLIALFVLACGLACLEVSANLYAAALGNPDKTVQRLNFAQSFNGLGVFLGPMLGGVVLYAPPLELAGSSIAPTSLIYVTLAVLVVGLMAVFARTTFPEVGSERAAGGEAEEEVEEGVSLWRRRNFTFALLAQFCNIGAYVGVGAYFINFTLDHWQGGTPQFCSFLLSLALIGYMIGRFSGTWLMRRIPAHTLLAFSAIACAFLSVVAMLALEKVSVVAVIGMYFFMSIMYPTIFGMGVQGLGRQTNRGGSILVMTLVGAALLPLVMGRIADDFGMATAFIVPFFCYVVVALYGLSQKPAESTVSLAAQAE</sequence>
<feature type="transmembrane region" description="Helical" evidence="6">
    <location>
        <begin position="88"/>
        <end position="109"/>
    </location>
</feature>
<organism evidence="8 9">
    <name type="scientific">Azorhizophilus paspali</name>
    <name type="common">Azotobacter paspali</name>
    <dbReference type="NCBI Taxonomy" id="69963"/>
    <lineage>
        <taxon>Bacteria</taxon>
        <taxon>Pseudomonadati</taxon>
        <taxon>Pseudomonadota</taxon>
        <taxon>Gammaproteobacteria</taxon>
        <taxon>Pseudomonadales</taxon>
        <taxon>Pseudomonadaceae</taxon>
        <taxon>Azorhizophilus</taxon>
    </lineage>
</organism>
<dbReference type="InterPro" id="IPR020846">
    <property type="entry name" value="MFS_dom"/>
</dbReference>
<dbReference type="InterPro" id="IPR036259">
    <property type="entry name" value="MFS_trans_sf"/>
</dbReference>
<keyword evidence="3 6" id="KW-0812">Transmembrane</keyword>
<dbReference type="InterPro" id="IPR011701">
    <property type="entry name" value="MFS"/>
</dbReference>
<proteinExistence type="predicted"/>
<evidence type="ECO:0000256" key="2">
    <source>
        <dbReference type="ARBA" id="ARBA00022475"/>
    </source>
</evidence>
<feature type="transmembrane region" description="Helical" evidence="6">
    <location>
        <begin position="115"/>
        <end position="137"/>
    </location>
</feature>
<keyword evidence="2" id="KW-1003">Cell membrane</keyword>
<evidence type="ECO:0000313" key="8">
    <source>
        <dbReference type="EMBL" id="MFC0708458.1"/>
    </source>
</evidence>
<dbReference type="Gene3D" id="1.20.1250.20">
    <property type="entry name" value="MFS general substrate transporter like domains"/>
    <property type="match status" value="2"/>
</dbReference>
<feature type="transmembrane region" description="Helical" evidence="6">
    <location>
        <begin position="302"/>
        <end position="325"/>
    </location>
</feature>
<feature type="domain" description="Major facilitator superfamily (MFS) profile" evidence="7">
    <location>
        <begin position="23"/>
        <end position="416"/>
    </location>
</feature>
<keyword evidence="5 6" id="KW-0472">Membrane</keyword>
<dbReference type="RefSeq" id="WP_376942451.1">
    <property type="nucleotide sequence ID" value="NZ_CP171449.1"/>
</dbReference>
<evidence type="ECO:0000256" key="3">
    <source>
        <dbReference type="ARBA" id="ARBA00022692"/>
    </source>
</evidence>
<accession>A0ABV6SG05</accession>
<feature type="transmembrane region" description="Helical" evidence="6">
    <location>
        <begin position="242"/>
        <end position="266"/>
    </location>
</feature>
<keyword evidence="4 6" id="KW-1133">Transmembrane helix</keyword>
<dbReference type="EMBL" id="JBHLSS010000013">
    <property type="protein sequence ID" value="MFC0708458.1"/>
    <property type="molecule type" value="Genomic_DNA"/>
</dbReference>
<evidence type="ECO:0000259" key="7">
    <source>
        <dbReference type="PROSITE" id="PS50850"/>
    </source>
</evidence>
<dbReference type="InterPro" id="IPR050375">
    <property type="entry name" value="MFS_TsgA-like"/>
</dbReference>
<dbReference type="PANTHER" id="PTHR43702">
    <property type="entry name" value="L-FUCOSE-PROTON SYMPORTER"/>
    <property type="match status" value="1"/>
</dbReference>
<dbReference type="CDD" id="cd17394">
    <property type="entry name" value="MFS_FucP_like"/>
    <property type="match status" value="1"/>
</dbReference>
<dbReference type="Pfam" id="PF07690">
    <property type="entry name" value="MFS_1"/>
    <property type="match status" value="1"/>
</dbReference>
<feature type="transmembrane region" description="Helical" evidence="6">
    <location>
        <begin position="331"/>
        <end position="353"/>
    </location>
</feature>
<dbReference type="SUPFAM" id="SSF103473">
    <property type="entry name" value="MFS general substrate transporter"/>
    <property type="match status" value="1"/>
</dbReference>
<feature type="transmembrane region" description="Helical" evidence="6">
    <location>
        <begin position="391"/>
        <end position="409"/>
    </location>
</feature>
<dbReference type="PROSITE" id="PS50850">
    <property type="entry name" value="MFS"/>
    <property type="match status" value="1"/>
</dbReference>
<feature type="transmembrane region" description="Helical" evidence="6">
    <location>
        <begin position="61"/>
        <end position="81"/>
    </location>
</feature>
<name>A0ABV6SG05_AZOPA</name>
<evidence type="ECO:0000256" key="5">
    <source>
        <dbReference type="ARBA" id="ARBA00023136"/>
    </source>
</evidence>
<protein>
    <submittedName>
        <fullName evidence="8">Sugar MFS transporter</fullName>
    </submittedName>
</protein>
<feature type="transmembrane region" description="Helical" evidence="6">
    <location>
        <begin position="157"/>
        <end position="177"/>
    </location>
</feature>
<evidence type="ECO:0000256" key="4">
    <source>
        <dbReference type="ARBA" id="ARBA00022989"/>
    </source>
</evidence>
<keyword evidence="9" id="KW-1185">Reference proteome</keyword>
<comment type="caution">
    <text evidence="8">The sequence shown here is derived from an EMBL/GenBank/DDBJ whole genome shotgun (WGS) entry which is preliminary data.</text>
</comment>
<dbReference type="Proteomes" id="UP001589891">
    <property type="component" value="Unassembled WGS sequence"/>
</dbReference>
<evidence type="ECO:0000256" key="6">
    <source>
        <dbReference type="SAM" id="Phobius"/>
    </source>
</evidence>
<evidence type="ECO:0000256" key="1">
    <source>
        <dbReference type="ARBA" id="ARBA00004429"/>
    </source>
</evidence>
<comment type="subcellular location">
    <subcellularLocation>
        <location evidence="1">Cell inner membrane</location>
        <topology evidence="1">Multi-pass membrane protein</topology>
    </subcellularLocation>
</comment>
<feature type="transmembrane region" description="Helical" evidence="6">
    <location>
        <begin position="272"/>
        <end position="290"/>
    </location>
</feature>